<dbReference type="Gene3D" id="1.25.40.10">
    <property type="entry name" value="Tetratricopeptide repeat domain"/>
    <property type="match status" value="3"/>
</dbReference>
<evidence type="ECO:0000313" key="7">
    <source>
        <dbReference type="Proteomes" id="UP001143981"/>
    </source>
</evidence>
<sequence length="583" mass="64607">LHKGSWGSEETWARFCRLPRESLAHLRDIDVNFTLARIRGSARAAGRVSRTVPTTVMLNRMLEVYEATRRAGVVADRYTFQELVTINVGLLNFGHAREWIERMVRQGLVPTIRPYRTLLKGYSMVADEIGSAQEIWREIKSKIAAGMIAPETPGEQAAKLDLLTYTCIVTAESRAGNFDAVIELLGEMDAAGVKADLALRNTILDGILKHRGTDAGLAEARLMEESGFAPDSYTYMLLLGAACGEKRSDDIRSLLGAAAARGVVPSAHIIQRLPFGPFEILGMMSVLPALGKVRLYNVLVEAAMRRNDFGKVVQLSDHMRSNGVAANVVTYTVLLDALNKAGRLDQAKTLFGQLLQGTELTLDTHIFSTMVDACGRHGDIRAMFEFVGEMRRRGLLVTEPIYNSVLSSLSRWRRDNLQAVMAVTRELERSRPPVAPTARTFSAIFAAFVAQAQHRRLGAGELEYLRMWYGYAGSKYYVAKDAYFYFMAVNAFVGAGCLEDAMAAFGDMVRHAELDRSVAGKFAEKPSRLLGLMEMAAEQQEFEMVLGVWDRWQQLRLPPMPAAAKLALFACDQTGRTQTAQDM</sequence>
<keyword evidence="2" id="KW-0677">Repeat</keyword>
<dbReference type="EMBL" id="JANBOI010002575">
    <property type="protein sequence ID" value="KAJ1720989.1"/>
    <property type="molecule type" value="Genomic_DNA"/>
</dbReference>
<dbReference type="Pfam" id="PF01535">
    <property type="entry name" value="PPR"/>
    <property type="match status" value="2"/>
</dbReference>
<feature type="non-terminal residue" evidence="6">
    <location>
        <position position="1"/>
    </location>
</feature>
<comment type="similarity">
    <text evidence="1">Belongs to the CCM1 family.</text>
</comment>
<dbReference type="PANTHER" id="PTHR47447:SF29">
    <property type="entry name" value="PPR CONTAINING PLANT PROTEIN"/>
    <property type="match status" value="1"/>
</dbReference>
<gene>
    <name evidence="6" type="ORF">LPJ61_006098</name>
</gene>
<proteinExistence type="inferred from homology"/>
<organism evidence="6 7">
    <name type="scientific">Coemansia biformis</name>
    <dbReference type="NCBI Taxonomy" id="1286918"/>
    <lineage>
        <taxon>Eukaryota</taxon>
        <taxon>Fungi</taxon>
        <taxon>Fungi incertae sedis</taxon>
        <taxon>Zoopagomycota</taxon>
        <taxon>Kickxellomycotina</taxon>
        <taxon>Kickxellomycetes</taxon>
        <taxon>Kickxellales</taxon>
        <taxon>Kickxellaceae</taxon>
        <taxon>Coemansia</taxon>
    </lineage>
</organism>
<feature type="repeat" description="PPR" evidence="5">
    <location>
        <begin position="363"/>
        <end position="397"/>
    </location>
</feature>
<dbReference type="PROSITE" id="PS51375">
    <property type="entry name" value="PPR"/>
    <property type="match status" value="3"/>
</dbReference>
<reference evidence="6" key="1">
    <citation type="submission" date="2022-07" db="EMBL/GenBank/DDBJ databases">
        <title>Phylogenomic reconstructions and comparative analyses of Kickxellomycotina fungi.</title>
        <authorList>
            <person name="Reynolds N.K."/>
            <person name="Stajich J.E."/>
            <person name="Barry K."/>
            <person name="Grigoriev I.V."/>
            <person name="Crous P."/>
            <person name="Smith M.E."/>
        </authorList>
    </citation>
    <scope>NUCLEOTIDE SEQUENCE</scope>
    <source>
        <strain evidence="6">BCRC 34381</strain>
    </source>
</reference>
<comment type="subunit">
    <text evidence="4">Binds to mitochondrial small subunit 15S rRNA.</text>
</comment>
<feature type="repeat" description="PPR" evidence="5">
    <location>
        <begin position="327"/>
        <end position="357"/>
    </location>
</feature>
<evidence type="ECO:0000256" key="2">
    <source>
        <dbReference type="ARBA" id="ARBA00022737"/>
    </source>
</evidence>
<comment type="caution">
    <text evidence="6">The sequence shown here is derived from an EMBL/GenBank/DDBJ whole genome shotgun (WGS) entry which is preliminary data.</text>
</comment>
<name>A0A9W7XUC3_9FUNG</name>
<evidence type="ECO:0000313" key="6">
    <source>
        <dbReference type="EMBL" id="KAJ1720989.1"/>
    </source>
</evidence>
<dbReference type="AlphaFoldDB" id="A0A9W7XUC3"/>
<dbReference type="PANTHER" id="PTHR47447">
    <property type="entry name" value="OS03G0856100 PROTEIN"/>
    <property type="match status" value="1"/>
</dbReference>
<dbReference type="Pfam" id="PF13041">
    <property type="entry name" value="PPR_2"/>
    <property type="match status" value="1"/>
</dbReference>
<evidence type="ECO:0000256" key="1">
    <source>
        <dbReference type="ARBA" id="ARBA00006192"/>
    </source>
</evidence>
<dbReference type="OrthoDB" id="407658at2759"/>
<comment type="function">
    <text evidence="3">Regulates mitochondrial small subunit maturation by controlling 15S rRNA 5'-end processing. Localizes to the 5' precursor of the 15S rRNA in a position that is subsequently occupied by mS47 in the mature yeast mtSSU. Uses structure and sequence-specific RNA recognition, binding to a single-stranded region of the precursor and specifically recognizing bases -6 to -1. The exchange of Ccm1 for mS47 is coupled to the irreversible removal of precursor rRNA that is accompanied by conformational changes of the mitoribosomal proteins uS5m and mS26. These conformational changes signal completion of 5'-end rRNA processing through protection of the mature 5'-end of the 15S rRNA and stabilization of mS47. The removal of the 5' precursor together with the dissociation of Ccm1 may be catalyzed by the 5'-3' exoribonuclease Pet127. Involved in the specific removal of group I introns in mitochondrial encoded transcripts.</text>
</comment>
<evidence type="ECO:0000256" key="5">
    <source>
        <dbReference type="PROSITE-ProRule" id="PRU00708"/>
    </source>
</evidence>
<protein>
    <recommendedName>
        <fullName evidence="8">Pentacotripeptide-repeat region of PRORP domain-containing protein</fullName>
    </recommendedName>
</protein>
<dbReference type="InterPro" id="IPR011990">
    <property type="entry name" value="TPR-like_helical_dom_sf"/>
</dbReference>
<feature type="non-terminal residue" evidence="6">
    <location>
        <position position="583"/>
    </location>
</feature>
<dbReference type="NCBIfam" id="TIGR00756">
    <property type="entry name" value="PPR"/>
    <property type="match status" value="2"/>
</dbReference>
<evidence type="ECO:0000256" key="4">
    <source>
        <dbReference type="ARBA" id="ARBA00044511"/>
    </source>
</evidence>
<feature type="repeat" description="PPR" evidence="5">
    <location>
        <begin position="161"/>
        <end position="195"/>
    </location>
</feature>
<evidence type="ECO:0000256" key="3">
    <source>
        <dbReference type="ARBA" id="ARBA00044493"/>
    </source>
</evidence>
<keyword evidence="7" id="KW-1185">Reference proteome</keyword>
<accession>A0A9W7XUC3</accession>
<dbReference type="InterPro" id="IPR002885">
    <property type="entry name" value="PPR_rpt"/>
</dbReference>
<dbReference type="Proteomes" id="UP001143981">
    <property type="component" value="Unassembled WGS sequence"/>
</dbReference>
<evidence type="ECO:0008006" key="8">
    <source>
        <dbReference type="Google" id="ProtNLM"/>
    </source>
</evidence>